<dbReference type="InterPro" id="IPR036396">
    <property type="entry name" value="Cyt_P450_sf"/>
</dbReference>
<evidence type="ECO:0000256" key="3">
    <source>
        <dbReference type="ARBA" id="ARBA00022723"/>
    </source>
</evidence>
<dbReference type="PANTHER" id="PTHR46206">
    <property type="entry name" value="CYTOCHROME P450"/>
    <property type="match status" value="1"/>
</dbReference>
<comment type="cofactor">
    <cofactor evidence="1 7">
        <name>heme</name>
        <dbReference type="ChEBI" id="CHEBI:30413"/>
    </cofactor>
</comment>
<keyword evidence="9" id="KW-1133">Transmembrane helix</keyword>
<evidence type="ECO:0000313" key="10">
    <source>
        <dbReference type="EMBL" id="KAF4491861.1"/>
    </source>
</evidence>
<evidence type="ECO:0000256" key="8">
    <source>
        <dbReference type="RuleBase" id="RU000461"/>
    </source>
</evidence>
<dbReference type="Gene3D" id="1.10.630.10">
    <property type="entry name" value="Cytochrome P450"/>
    <property type="match status" value="1"/>
</dbReference>
<dbReference type="GO" id="GO:0005506">
    <property type="term" value="F:iron ion binding"/>
    <property type="evidence" value="ECO:0007669"/>
    <property type="project" value="InterPro"/>
</dbReference>
<keyword evidence="3 7" id="KW-0479">Metal-binding</keyword>
<reference evidence="10 11" key="2">
    <citation type="submission" date="2020-04" db="EMBL/GenBank/DDBJ databases">
        <title>Genome sequencing and assembly of multiple isolates from the Colletotrichum gloeosporioides species complex.</title>
        <authorList>
            <person name="Gan P."/>
            <person name="Shirasu K."/>
        </authorList>
    </citation>
    <scope>NUCLEOTIDE SEQUENCE [LARGE SCALE GENOMIC DNA]</scope>
    <source>
        <strain evidence="10 11">Nara gc5</strain>
    </source>
</reference>
<dbReference type="GO" id="GO:0016705">
    <property type="term" value="F:oxidoreductase activity, acting on paired donors, with incorporation or reduction of molecular oxygen"/>
    <property type="evidence" value="ECO:0007669"/>
    <property type="project" value="InterPro"/>
</dbReference>
<dbReference type="Proteomes" id="UP000011096">
    <property type="component" value="Unassembled WGS sequence"/>
</dbReference>
<evidence type="ECO:0000256" key="4">
    <source>
        <dbReference type="ARBA" id="ARBA00023002"/>
    </source>
</evidence>
<dbReference type="InterPro" id="IPR002403">
    <property type="entry name" value="Cyt_P450_E_grp-IV"/>
</dbReference>
<dbReference type="GeneID" id="43619167"/>
<dbReference type="InterPro" id="IPR001128">
    <property type="entry name" value="Cyt_P450"/>
</dbReference>
<proteinExistence type="inferred from homology"/>
<evidence type="ECO:0000256" key="7">
    <source>
        <dbReference type="PIRSR" id="PIRSR602403-1"/>
    </source>
</evidence>
<dbReference type="PROSITE" id="PS00086">
    <property type="entry name" value="CYTOCHROME_P450"/>
    <property type="match status" value="1"/>
</dbReference>
<dbReference type="OrthoDB" id="1844152at2759"/>
<evidence type="ECO:0000256" key="9">
    <source>
        <dbReference type="SAM" id="Phobius"/>
    </source>
</evidence>
<feature type="transmembrane region" description="Helical" evidence="9">
    <location>
        <begin position="21"/>
        <end position="42"/>
    </location>
</feature>
<evidence type="ECO:0000256" key="2">
    <source>
        <dbReference type="ARBA" id="ARBA00010617"/>
    </source>
</evidence>
<dbReference type="SUPFAM" id="SSF48264">
    <property type="entry name" value="Cytochrome P450"/>
    <property type="match status" value="1"/>
</dbReference>
<feature type="binding site" description="axial binding residue" evidence="7">
    <location>
        <position position="471"/>
    </location>
    <ligand>
        <name>heme</name>
        <dbReference type="ChEBI" id="CHEBI:30413"/>
    </ligand>
    <ligandPart>
        <name>Fe</name>
        <dbReference type="ChEBI" id="CHEBI:18248"/>
    </ligandPart>
</feature>
<dbReference type="PRINTS" id="PR00385">
    <property type="entry name" value="P450"/>
</dbReference>
<dbReference type="RefSeq" id="XP_031885764.1">
    <property type="nucleotide sequence ID" value="XM_032035157.1"/>
</dbReference>
<keyword evidence="6 8" id="KW-0503">Monooxygenase</keyword>
<dbReference type="GO" id="GO:0004497">
    <property type="term" value="F:monooxygenase activity"/>
    <property type="evidence" value="ECO:0007669"/>
    <property type="project" value="UniProtKB-KW"/>
</dbReference>
<sequence>MANVTEALASSGVFDQYLSKHLPAATAGFVFILFAWLAQSFFKNDPLANVPVVGGQGGAWKKRKEFAAGKGSDYYIEGYRKFKDSIFRVSTLRKRDTICVPPKYLPELRKLPDDVLSFDEAIHESMQVKYTKIESDTPLVVHTVKASLTPALPRLNALISDEVVESMRLELPQSTEWTEVNINAKLLRIIAMASGRVFIGPELCRDERYLDASINYTIDLMTAVHVVAFLPGPLRPILARFLPQVKQLNRRIADAEAVFRPIVDARKQAKAAGGDDYQEPDDMLQWMMNAQSKFGQSTNRQLAQNQLGISFAAIHTTSLTTTNALYWLAAKPELIPILRDDVQQALLESGGQFSSPALQGMKKLDSFLREVLRCSPLGAGSFSRKVLKAIKLPNGQVIPPDNVIEIPAGGVNLDDEIFPDAEVFDALRYYKLRQAKDAAESGSKAAEVVANSQFVSVGTSHLTFGYGRHACPGRFFAVNEIKMIMANILCNYEIKLPDGVTERYENIKFGAGSVPDPTKTVMIRKI</sequence>
<evidence type="ECO:0000313" key="11">
    <source>
        <dbReference type="Proteomes" id="UP000011096"/>
    </source>
</evidence>
<dbReference type="GO" id="GO:0020037">
    <property type="term" value="F:heme binding"/>
    <property type="evidence" value="ECO:0007669"/>
    <property type="project" value="InterPro"/>
</dbReference>
<dbReference type="AlphaFoldDB" id="A0A7J6JP85"/>
<gene>
    <name evidence="10" type="primary">ATR2-1</name>
    <name evidence="10" type="ORF">CGGC5_v002192</name>
</gene>
<reference evidence="10 11" key="1">
    <citation type="submission" date="2012-08" db="EMBL/GenBank/DDBJ databases">
        <authorList>
            <person name="Gan P.H.P."/>
            <person name="Ikeda K."/>
            <person name="Irieda H."/>
            <person name="Narusaka M."/>
            <person name="O'Connell R.J."/>
            <person name="Narusaka Y."/>
            <person name="Takano Y."/>
            <person name="Kubo Y."/>
            <person name="Shirasu K."/>
        </authorList>
    </citation>
    <scope>NUCLEOTIDE SEQUENCE [LARGE SCALE GENOMIC DNA]</scope>
    <source>
        <strain evidence="10 11">Nara gc5</strain>
    </source>
</reference>
<dbReference type="PANTHER" id="PTHR46206:SF7">
    <property type="entry name" value="P450, PUTATIVE (EUROFUNG)-RELATED"/>
    <property type="match status" value="1"/>
</dbReference>
<evidence type="ECO:0000256" key="6">
    <source>
        <dbReference type="ARBA" id="ARBA00023033"/>
    </source>
</evidence>
<keyword evidence="7 8" id="KW-0349">Heme</keyword>
<keyword evidence="11" id="KW-1185">Reference proteome</keyword>
<organism evidence="10 11">
    <name type="scientific">Colletotrichum fructicola (strain Nara gc5)</name>
    <name type="common">Anthracnose fungus</name>
    <name type="synonym">Colletotrichum gloeosporioides (strain Nara gc5)</name>
    <dbReference type="NCBI Taxonomy" id="1213859"/>
    <lineage>
        <taxon>Eukaryota</taxon>
        <taxon>Fungi</taxon>
        <taxon>Dikarya</taxon>
        <taxon>Ascomycota</taxon>
        <taxon>Pezizomycotina</taxon>
        <taxon>Sordariomycetes</taxon>
        <taxon>Hypocreomycetidae</taxon>
        <taxon>Glomerellales</taxon>
        <taxon>Glomerellaceae</taxon>
        <taxon>Colletotrichum</taxon>
        <taxon>Colletotrichum gloeosporioides species complex</taxon>
    </lineage>
</organism>
<dbReference type="EMBL" id="ANPB02000001">
    <property type="protein sequence ID" value="KAF4491861.1"/>
    <property type="molecule type" value="Genomic_DNA"/>
</dbReference>
<keyword evidence="9" id="KW-0472">Membrane</keyword>
<protein>
    <submittedName>
        <fullName evidence="10">Cytochrome P450 monooxygenase ATR2</fullName>
    </submittedName>
</protein>
<name>A0A7J6JP85_COLFN</name>
<dbReference type="PRINTS" id="PR00465">
    <property type="entry name" value="EP450IV"/>
</dbReference>
<dbReference type="CDD" id="cd11041">
    <property type="entry name" value="CYP503A1-like"/>
    <property type="match status" value="1"/>
</dbReference>
<comment type="similarity">
    <text evidence="2 8">Belongs to the cytochrome P450 family.</text>
</comment>
<keyword evidence="9" id="KW-0812">Transmembrane</keyword>
<dbReference type="Pfam" id="PF00067">
    <property type="entry name" value="p450"/>
    <property type="match status" value="1"/>
</dbReference>
<accession>A0A7J6JP85</accession>
<keyword evidence="4 8" id="KW-0560">Oxidoreductase</keyword>
<comment type="caution">
    <text evidence="10">The sequence shown here is derived from an EMBL/GenBank/DDBJ whole genome shotgun (WGS) entry which is preliminary data.</text>
</comment>
<dbReference type="InParanoid" id="A0A7J6JP85"/>
<evidence type="ECO:0000256" key="1">
    <source>
        <dbReference type="ARBA" id="ARBA00001971"/>
    </source>
</evidence>
<evidence type="ECO:0000256" key="5">
    <source>
        <dbReference type="ARBA" id="ARBA00023004"/>
    </source>
</evidence>
<dbReference type="InterPro" id="IPR017972">
    <property type="entry name" value="Cyt_P450_CS"/>
</dbReference>
<keyword evidence="5 7" id="KW-0408">Iron</keyword>